<organism evidence="2">
    <name type="scientific">Citrobacter rodentium</name>
    <dbReference type="NCBI Taxonomy" id="67825"/>
    <lineage>
        <taxon>Bacteria</taxon>
        <taxon>Pseudomonadati</taxon>
        <taxon>Pseudomonadota</taxon>
        <taxon>Gammaproteobacteria</taxon>
        <taxon>Enterobacterales</taxon>
        <taxon>Enterobacteriaceae</taxon>
        <taxon>Citrobacter</taxon>
    </lineage>
</organism>
<proteinExistence type="predicted"/>
<evidence type="ECO:0000256" key="1">
    <source>
        <dbReference type="SAM" id="Phobius"/>
    </source>
</evidence>
<dbReference type="RefSeq" id="WP_012907171.1">
    <property type="nucleotide sequence ID" value="NZ_CAJTBI010000009.1"/>
</dbReference>
<keyword evidence="1" id="KW-0472">Membrane</keyword>
<gene>
    <name evidence="2" type="ORF">E2R62_11830</name>
</gene>
<name>A0A482PQ58_CITRO</name>
<accession>A0A482PQ58</accession>
<sequence length="141" mass="16162">MDVIASGNHVMKGKTTLSIKQLMSMLSDFSFFMGRYRYSGRLFLFIIFCVMSAREMRLKKQILLTLLLMLYPVTAMILLYIKSRNAGYGGLAYDMSGVLFFLGSFIANIIISLKSKKRAYINEQIWLYPSPVFCGLWLIPV</sequence>
<dbReference type="AlphaFoldDB" id="A0A482PQ58"/>
<dbReference type="EMBL" id="CP038008">
    <property type="protein sequence ID" value="QBY29484.1"/>
    <property type="molecule type" value="Genomic_DNA"/>
</dbReference>
<feature type="transmembrane region" description="Helical" evidence="1">
    <location>
        <begin position="36"/>
        <end position="53"/>
    </location>
</feature>
<reference evidence="2" key="1">
    <citation type="submission" date="2019-03" db="EMBL/GenBank/DDBJ databases">
        <title>Complete genome sequence of enteropathogenic Citrobacter rodentium strain DBS100.</title>
        <authorList>
            <person name="Popov G."/>
            <person name="Fiebig A."/>
            <person name="Shideler S."/>
            <person name="Coombes B."/>
            <person name="Savchenko A."/>
        </authorList>
    </citation>
    <scope>NUCLEOTIDE SEQUENCE</scope>
    <source>
        <strain evidence="2">DBS100</strain>
    </source>
</reference>
<keyword evidence="1" id="KW-1133">Transmembrane helix</keyword>
<feature type="transmembrane region" description="Helical" evidence="1">
    <location>
        <begin position="62"/>
        <end position="81"/>
    </location>
</feature>
<keyword evidence="1" id="KW-0812">Transmembrane</keyword>
<protein>
    <submittedName>
        <fullName evidence="2">Uncharacterized protein</fullName>
    </submittedName>
</protein>
<feature type="transmembrane region" description="Helical" evidence="1">
    <location>
        <begin position="93"/>
        <end position="113"/>
    </location>
</feature>
<evidence type="ECO:0000313" key="2">
    <source>
        <dbReference type="EMBL" id="QBY29484.1"/>
    </source>
</evidence>